<evidence type="ECO:0000256" key="5">
    <source>
        <dbReference type="ARBA" id="ARBA00022989"/>
    </source>
</evidence>
<keyword evidence="4 8" id="KW-0812">Transmembrane</keyword>
<keyword evidence="6 8" id="KW-0472">Membrane</keyword>
<dbReference type="CDD" id="cd06173">
    <property type="entry name" value="MFS_MefA_like"/>
    <property type="match status" value="1"/>
</dbReference>
<proteinExistence type="predicted"/>
<dbReference type="EMBL" id="JWIO01000029">
    <property type="protein sequence ID" value="KLL10580.1"/>
    <property type="molecule type" value="Genomic_DNA"/>
</dbReference>
<keyword evidence="3" id="KW-1003">Cell membrane</keyword>
<feature type="transmembrane region" description="Helical" evidence="8">
    <location>
        <begin position="223"/>
        <end position="245"/>
    </location>
</feature>
<dbReference type="InterPro" id="IPR036259">
    <property type="entry name" value="MFS_trans_sf"/>
</dbReference>
<dbReference type="InterPro" id="IPR010290">
    <property type="entry name" value="TM_effector"/>
</dbReference>
<name>A0ABR5F1M6_9ACTN</name>
<dbReference type="SUPFAM" id="SSF103473">
    <property type="entry name" value="MFS general substrate transporter"/>
    <property type="match status" value="1"/>
</dbReference>
<feature type="compositionally biased region" description="Low complexity" evidence="7">
    <location>
        <begin position="416"/>
        <end position="425"/>
    </location>
</feature>
<organism evidence="9 10">
    <name type="scientific">Protofrankia coriariae</name>
    <dbReference type="NCBI Taxonomy" id="1562887"/>
    <lineage>
        <taxon>Bacteria</taxon>
        <taxon>Bacillati</taxon>
        <taxon>Actinomycetota</taxon>
        <taxon>Actinomycetes</taxon>
        <taxon>Frankiales</taxon>
        <taxon>Frankiaceae</taxon>
        <taxon>Protofrankia</taxon>
    </lineage>
</organism>
<evidence type="ECO:0000256" key="1">
    <source>
        <dbReference type="ARBA" id="ARBA00004651"/>
    </source>
</evidence>
<protein>
    <recommendedName>
        <fullName evidence="11">MFS transporter</fullName>
    </recommendedName>
</protein>
<feature type="transmembrane region" description="Helical" evidence="8">
    <location>
        <begin position="257"/>
        <end position="276"/>
    </location>
</feature>
<dbReference type="Pfam" id="PF05977">
    <property type="entry name" value="MFS_3"/>
    <property type="match status" value="1"/>
</dbReference>
<feature type="transmembrane region" description="Helical" evidence="8">
    <location>
        <begin position="315"/>
        <end position="339"/>
    </location>
</feature>
<dbReference type="Proteomes" id="UP000035425">
    <property type="component" value="Unassembled WGS sequence"/>
</dbReference>
<keyword evidence="2" id="KW-0813">Transport</keyword>
<evidence type="ECO:0008006" key="11">
    <source>
        <dbReference type="Google" id="ProtNLM"/>
    </source>
</evidence>
<feature type="transmembrane region" description="Helical" evidence="8">
    <location>
        <begin position="288"/>
        <end position="309"/>
    </location>
</feature>
<gene>
    <name evidence="9" type="ORF">FrCorBMG51_17085</name>
</gene>
<keyword evidence="5 8" id="KW-1133">Transmembrane helix</keyword>
<feature type="compositionally biased region" description="Pro residues" evidence="7">
    <location>
        <begin position="402"/>
        <end position="415"/>
    </location>
</feature>
<feature type="region of interest" description="Disordered" evidence="7">
    <location>
        <begin position="398"/>
        <end position="425"/>
    </location>
</feature>
<evidence type="ECO:0000256" key="6">
    <source>
        <dbReference type="ARBA" id="ARBA00023136"/>
    </source>
</evidence>
<evidence type="ECO:0000313" key="9">
    <source>
        <dbReference type="EMBL" id="KLL10580.1"/>
    </source>
</evidence>
<evidence type="ECO:0000313" key="10">
    <source>
        <dbReference type="Proteomes" id="UP000035425"/>
    </source>
</evidence>
<accession>A0ABR5F1M6</accession>
<comment type="caution">
    <text evidence="9">The sequence shown here is derived from an EMBL/GenBank/DDBJ whole genome shotgun (WGS) entry which is preliminary data.</text>
</comment>
<evidence type="ECO:0000256" key="2">
    <source>
        <dbReference type="ARBA" id="ARBA00022448"/>
    </source>
</evidence>
<evidence type="ECO:0000256" key="3">
    <source>
        <dbReference type="ARBA" id="ARBA00022475"/>
    </source>
</evidence>
<evidence type="ECO:0000256" key="7">
    <source>
        <dbReference type="SAM" id="MobiDB-lite"/>
    </source>
</evidence>
<evidence type="ECO:0000256" key="8">
    <source>
        <dbReference type="SAM" id="Phobius"/>
    </source>
</evidence>
<feature type="transmembrane region" description="Helical" evidence="8">
    <location>
        <begin position="75"/>
        <end position="95"/>
    </location>
</feature>
<sequence>MLTPLAHRPYALLWTGQSVSRAGNYIFDTVITVAVYQLTHSGVHVGAVLGVLVATSLLFLPFAGAAGDRGSRVRIVLAADIISGTVSLALGVGLLTDHLPLPAVYGAAALVGALSAYHQPSYKALIKATVPDNAHDAAVALTTLTNNMIRLGGPALAGLVLLLGNAAAGLLIDAATFAVAATTLTAARIPTPPVPPTRGNGLLHDIREGAITVARTPWLRRSFLTSAAVSGLALAPLDALMPLIVLTGGMSPATIGWLGAAQGAGAVTGSILFLPHRRPHSPAARLRLYYTLLALGAAATLTVALTAHLPNPARSMAMTAAMTTTGIAMAGYTLHAMLLQTHVPERLLSRVVAADILASGAPRPLALPLAGALAGPIGPTLLLAVCGLTATVTTTTIALTPGQPPDTITPPPDPTRQPAIASQTG</sequence>
<dbReference type="PANTHER" id="PTHR23513">
    <property type="entry name" value="INTEGRAL MEMBRANE EFFLUX PROTEIN-RELATED"/>
    <property type="match status" value="1"/>
</dbReference>
<reference evidence="9 10" key="1">
    <citation type="submission" date="2014-12" db="EMBL/GenBank/DDBJ databases">
        <title>Frankia sp. BMG5.1 draft genome.</title>
        <authorList>
            <person name="Gtari M."/>
            <person name="Ghodhbane-Gtari F."/>
            <person name="Nouioui I."/>
            <person name="Ktari A."/>
            <person name="Hezbri K."/>
            <person name="Mimouni W."/>
            <person name="Sbissi I."/>
            <person name="Ayari A."/>
            <person name="Yamanaka T."/>
            <person name="Normand P."/>
            <person name="Tisa L.S."/>
            <person name="Boudabous A."/>
        </authorList>
    </citation>
    <scope>NUCLEOTIDE SEQUENCE [LARGE SCALE GENOMIC DNA]</scope>
    <source>
        <strain evidence="9 10">BMG5.1</strain>
    </source>
</reference>
<dbReference type="Gene3D" id="1.20.1250.20">
    <property type="entry name" value="MFS general substrate transporter like domains"/>
    <property type="match status" value="1"/>
</dbReference>
<comment type="subcellular location">
    <subcellularLocation>
        <location evidence="1">Cell membrane</location>
        <topology evidence="1">Multi-pass membrane protein</topology>
    </subcellularLocation>
</comment>
<dbReference type="PANTHER" id="PTHR23513:SF11">
    <property type="entry name" value="STAPHYLOFERRIN A TRANSPORTER"/>
    <property type="match status" value="1"/>
</dbReference>
<feature type="transmembrane region" description="Helical" evidence="8">
    <location>
        <begin position="43"/>
        <end position="63"/>
    </location>
</feature>
<evidence type="ECO:0000256" key="4">
    <source>
        <dbReference type="ARBA" id="ARBA00022692"/>
    </source>
</evidence>
<keyword evidence="10" id="KW-1185">Reference proteome</keyword>